<dbReference type="PANTHER" id="PTHR43280:SF2">
    <property type="entry name" value="HTH-TYPE TRANSCRIPTIONAL REGULATOR EXSA"/>
    <property type="match status" value="1"/>
</dbReference>
<keyword evidence="4" id="KW-0597">Phosphoprotein</keyword>
<feature type="domain" description="Response regulatory" evidence="6">
    <location>
        <begin position="3"/>
        <end position="121"/>
    </location>
</feature>
<feature type="domain" description="HTH araC/xylS-type" evidence="5">
    <location>
        <begin position="244"/>
        <end position="342"/>
    </location>
</feature>
<dbReference type="Pfam" id="PF12833">
    <property type="entry name" value="HTH_18"/>
    <property type="match status" value="1"/>
</dbReference>
<dbReference type="PROSITE" id="PS01124">
    <property type="entry name" value="HTH_ARAC_FAMILY_2"/>
    <property type="match status" value="1"/>
</dbReference>
<dbReference type="PROSITE" id="PS50110">
    <property type="entry name" value="RESPONSE_REGULATORY"/>
    <property type="match status" value="1"/>
</dbReference>
<evidence type="ECO:0000256" key="3">
    <source>
        <dbReference type="ARBA" id="ARBA00023163"/>
    </source>
</evidence>
<evidence type="ECO:0000256" key="1">
    <source>
        <dbReference type="ARBA" id="ARBA00023015"/>
    </source>
</evidence>
<evidence type="ECO:0008006" key="9">
    <source>
        <dbReference type="Google" id="ProtNLM"/>
    </source>
</evidence>
<keyword evidence="1" id="KW-0805">Transcription regulation</keyword>
<dbReference type="InterPro" id="IPR009057">
    <property type="entry name" value="Homeodomain-like_sf"/>
</dbReference>
<dbReference type="SMART" id="SM00342">
    <property type="entry name" value="HTH_ARAC"/>
    <property type="match status" value="1"/>
</dbReference>
<keyword evidence="2" id="KW-0238">DNA-binding</keyword>
<gene>
    <name evidence="7" type="ORF">T23_07060</name>
</gene>
<dbReference type="SMART" id="SM00448">
    <property type="entry name" value="REC"/>
    <property type="match status" value="1"/>
</dbReference>
<proteinExistence type="predicted"/>
<name>A0ABN6ZC54_9FIRM</name>
<reference evidence="7" key="1">
    <citation type="journal article" date="2024" name="Int. J. Syst. Evol. Microbiol.">
        <title>Turicibacter faecis sp. nov., isolated from faeces of heart failure mouse model.</title>
        <authorList>
            <person name="Imamura Y."/>
            <person name="Motooka D."/>
            <person name="Nakajima Y."/>
            <person name="Ito S."/>
            <person name="Kitakaze M."/>
            <person name="Iida T."/>
            <person name="Nakamura S."/>
        </authorList>
    </citation>
    <scope>NUCLEOTIDE SEQUENCE</scope>
    <source>
        <strain evidence="7">TC023</strain>
    </source>
</reference>
<evidence type="ECO:0000259" key="6">
    <source>
        <dbReference type="PROSITE" id="PS50110"/>
    </source>
</evidence>
<evidence type="ECO:0000259" key="5">
    <source>
        <dbReference type="PROSITE" id="PS01124"/>
    </source>
</evidence>
<organism evidence="7 8">
    <name type="scientific">Turicibacter faecis</name>
    <dbReference type="NCBI Taxonomy" id="2963365"/>
    <lineage>
        <taxon>Bacteria</taxon>
        <taxon>Bacillati</taxon>
        <taxon>Bacillota</taxon>
        <taxon>Erysipelotrichia</taxon>
        <taxon>Erysipelotrichales</taxon>
        <taxon>Turicibacteraceae</taxon>
        <taxon>Turicibacter</taxon>
    </lineage>
</organism>
<dbReference type="EMBL" id="AP028127">
    <property type="protein sequence ID" value="BEH90604.1"/>
    <property type="molecule type" value="Genomic_DNA"/>
</dbReference>
<dbReference type="InterPro" id="IPR001789">
    <property type="entry name" value="Sig_transdc_resp-reg_receiver"/>
</dbReference>
<evidence type="ECO:0000256" key="2">
    <source>
        <dbReference type="ARBA" id="ARBA00023125"/>
    </source>
</evidence>
<accession>A0ABN6ZC54</accession>
<dbReference type="InterPro" id="IPR018062">
    <property type="entry name" value="HTH_AraC-typ_CS"/>
</dbReference>
<protein>
    <recommendedName>
        <fullName evidence="9">Stage 0 sporulation protein A homolog</fullName>
    </recommendedName>
</protein>
<evidence type="ECO:0000256" key="4">
    <source>
        <dbReference type="PROSITE-ProRule" id="PRU00169"/>
    </source>
</evidence>
<dbReference type="InterPro" id="IPR011006">
    <property type="entry name" value="CheY-like_superfamily"/>
</dbReference>
<dbReference type="SUPFAM" id="SSF46689">
    <property type="entry name" value="Homeodomain-like"/>
    <property type="match status" value="1"/>
</dbReference>
<dbReference type="InterPro" id="IPR018060">
    <property type="entry name" value="HTH_AraC"/>
</dbReference>
<dbReference type="RefSeq" id="WP_161832916.1">
    <property type="nucleotide sequence ID" value="NZ_AP028127.1"/>
</dbReference>
<dbReference type="Gene3D" id="3.40.50.2300">
    <property type="match status" value="1"/>
</dbReference>
<keyword evidence="8" id="KW-1185">Reference proteome</keyword>
<keyword evidence="3" id="KW-0804">Transcription</keyword>
<dbReference type="CDD" id="cd17536">
    <property type="entry name" value="REC_YesN-like"/>
    <property type="match status" value="1"/>
</dbReference>
<evidence type="ECO:0000313" key="8">
    <source>
        <dbReference type="Proteomes" id="UP001432099"/>
    </source>
</evidence>
<dbReference type="PROSITE" id="PS00041">
    <property type="entry name" value="HTH_ARAC_FAMILY_1"/>
    <property type="match status" value="1"/>
</dbReference>
<sequence length="349" mass="41114">MLRVLLVDDEEDVLNKLFYIVEWKRFGFCEVRRCSDATEALILLSQEMYHLVFIDLKMPKISGIQLIQEMKRRHHRALIVVLSNHEDYDQVSQAMRLGVFDYCIKKHLNSEEMQSLIRRASICYPTSQEMAHTGPFLLYYLTFQRSLDTRHGKLVEERVKKVFLGCNVFRLNDSGFAVVIAKNGVFHEISCFDYWMKLRAQLRDTLKVKNEVSRGIMVESIEALRNYLTSGIEETASYYRQEVFNSLIYIHQFYMKRISGCELARMACLHESYLARLFKQDTSKTICTYINELRVYKATELLRIPGIKIKEVAQLVGIQDQLYFNRLFNRQCGVSPKRYQERIKFDGII</sequence>
<dbReference type="Pfam" id="PF00072">
    <property type="entry name" value="Response_reg"/>
    <property type="match status" value="1"/>
</dbReference>
<dbReference type="Gene3D" id="1.10.10.60">
    <property type="entry name" value="Homeodomain-like"/>
    <property type="match status" value="2"/>
</dbReference>
<dbReference type="Proteomes" id="UP001432099">
    <property type="component" value="Chromosome"/>
</dbReference>
<feature type="modified residue" description="4-aspartylphosphate" evidence="4">
    <location>
        <position position="55"/>
    </location>
</feature>
<dbReference type="PANTHER" id="PTHR43280">
    <property type="entry name" value="ARAC-FAMILY TRANSCRIPTIONAL REGULATOR"/>
    <property type="match status" value="1"/>
</dbReference>
<dbReference type="SUPFAM" id="SSF52172">
    <property type="entry name" value="CheY-like"/>
    <property type="match status" value="1"/>
</dbReference>
<evidence type="ECO:0000313" key="7">
    <source>
        <dbReference type="EMBL" id="BEH90604.1"/>
    </source>
</evidence>